<dbReference type="EMBL" id="JACNEP010000009">
    <property type="protein sequence ID" value="MBC3766709.1"/>
    <property type="molecule type" value="Genomic_DNA"/>
</dbReference>
<reference evidence="1" key="2">
    <citation type="submission" date="2020-08" db="EMBL/GenBank/DDBJ databases">
        <authorList>
            <person name="Lai Q."/>
        </authorList>
    </citation>
    <scope>NUCLEOTIDE SEQUENCE</scope>
    <source>
        <strain evidence="1">S27-2</strain>
    </source>
</reference>
<keyword evidence="2" id="KW-1185">Reference proteome</keyword>
<organism evidence="1 2">
    <name type="scientific">Neptunicella marina</name>
    <dbReference type="NCBI Taxonomy" id="2125989"/>
    <lineage>
        <taxon>Bacteria</taxon>
        <taxon>Pseudomonadati</taxon>
        <taxon>Pseudomonadota</taxon>
        <taxon>Gammaproteobacteria</taxon>
        <taxon>Alteromonadales</taxon>
        <taxon>Alteromonadaceae</taxon>
        <taxon>Neptunicella</taxon>
    </lineage>
</organism>
<gene>
    <name evidence="1" type="ORF">H8B19_12540</name>
</gene>
<dbReference type="Proteomes" id="UP000601768">
    <property type="component" value="Unassembled WGS sequence"/>
</dbReference>
<comment type="caution">
    <text evidence="1">The sequence shown here is derived from an EMBL/GenBank/DDBJ whole genome shotgun (WGS) entry which is preliminary data.</text>
</comment>
<proteinExistence type="predicted"/>
<evidence type="ECO:0000313" key="1">
    <source>
        <dbReference type="EMBL" id="MBC3766709.1"/>
    </source>
</evidence>
<reference evidence="1" key="1">
    <citation type="journal article" date="2018" name="Int. J. Syst. Evol. Microbiol.">
        <title>Neptunicella marina gen. nov., sp. nov., isolated from surface seawater.</title>
        <authorList>
            <person name="Liu X."/>
            <person name="Lai Q."/>
            <person name="Du Y."/>
            <person name="Zhang X."/>
            <person name="Liu Z."/>
            <person name="Sun F."/>
            <person name="Shao Z."/>
        </authorList>
    </citation>
    <scope>NUCLEOTIDE SEQUENCE</scope>
    <source>
        <strain evidence="1">S27-2</strain>
    </source>
</reference>
<evidence type="ECO:0000313" key="2">
    <source>
        <dbReference type="Proteomes" id="UP000601768"/>
    </source>
</evidence>
<dbReference type="AlphaFoldDB" id="A0A8J6IUS3"/>
<sequence length="323" mass="36767">MTRRYGEQYRIAAKCQMRLFVAATGINCSGKACERFMGTIRIDPATGQEVVNGKFTRAFHGRTQLHPRTYDEIKKTAQRFGMTQVYDHELWELIGEDKITTDHEPKVGALITELAAEIKKICLAKDDSLLKIGDIVATNNELDVIAAHILLFRGAAIKNRKVLVKLLNSYVSTVAFAIEWRSLRFIKEEFFYYMQNTFFDNPKNNLSFIIDSAYPDFKTASFSSSLSRISTINLLTDYFIMVVTKRSEKAKYRMRVYMQFIDIAQLIKDLDFVHGMVDSNDTRNKSGLLALLAVTGNTIKVNAYRGPTRVINNSQTLPNGRLI</sequence>
<accession>A0A8J6IUS3</accession>
<dbReference type="RefSeq" id="WP_186507235.1">
    <property type="nucleotide sequence ID" value="NZ_JACNEP010000009.1"/>
</dbReference>
<protein>
    <submittedName>
        <fullName evidence="1">Uncharacterized protein</fullName>
    </submittedName>
</protein>
<name>A0A8J6IUS3_9ALTE</name>